<dbReference type="AlphaFoldDB" id="A0A1I7M7I8"/>
<dbReference type="InterPro" id="IPR008258">
    <property type="entry name" value="Transglycosylase_SLT_dom_1"/>
</dbReference>
<evidence type="ECO:0000313" key="4">
    <source>
        <dbReference type="EMBL" id="SFV17901.1"/>
    </source>
</evidence>
<dbReference type="CDD" id="cd00254">
    <property type="entry name" value="LT-like"/>
    <property type="match status" value="1"/>
</dbReference>
<dbReference type="Proteomes" id="UP000199391">
    <property type="component" value="Unassembled WGS sequence"/>
</dbReference>
<organism evidence="4 5">
    <name type="scientific">Pseudoduganella namucuonensis</name>
    <dbReference type="NCBI Taxonomy" id="1035707"/>
    <lineage>
        <taxon>Bacteria</taxon>
        <taxon>Pseudomonadati</taxon>
        <taxon>Pseudomonadota</taxon>
        <taxon>Betaproteobacteria</taxon>
        <taxon>Burkholderiales</taxon>
        <taxon>Oxalobacteraceae</taxon>
        <taxon>Telluria group</taxon>
        <taxon>Pseudoduganella</taxon>
    </lineage>
</organism>
<feature type="domain" description="Transglycosylase SLT" evidence="3">
    <location>
        <begin position="67"/>
        <end position="172"/>
    </location>
</feature>
<dbReference type="RefSeq" id="WP_177307837.1">
    <property type="nucleotide sequence ID" value="NZ_FPBO01000080.1"/>
</dbReference>
<dbReference type="Pfam" id="PF01464">
    <property type="entry name" value="SLT"/>
    <property type="match status" value="1"/>
</dbReference>
<reference evidence="5" key="1">
    <citation type="submission" date="2016-10" db="EMBL/GenBank/DDBJ databases">
        <authorList>
            <person name="Varghese N."/>
            <person name="Submissions S."/>
        </authorList>
    </citation>
    <scope>NUCLEOTIDE SEQUENCE [LARGE SCALE GENOMIC DNA]</scope>
    <source>
        <strain evidence="5">CGMCC 1.11014</strain>
    </source>
</reference>
<gene>
    <name evidence="4" type="ORF">SAMN05216552_108017</name>
</gene>
<feature type="chain" id="PRO_5011573515" evidence="2">
    <location>
        <begin position="25"/>
        <end position="197"/>
    </location>
</feature>
<protein>
    <submittedName>
        <fullName evidence="4">Transglycosylase SLT domain-containing protein</fullName>
    </submittedName>
</protein>
<dbReference type="InterPro" id="IPR023346">
    <property type="entry name" value="Lysozyme-like_dom_sf"/>
</dbReference>
<keyword evidence="5" id="KW-1185">Reference proteome</keyword>
<dbReference type="PANTHER" id="PTHR37423:SF2">
    <property type="entry name" value="MEMBRANE-BOUND LYTIC MUREIN TRANSGLYCOSYLASE C"/>
    <property type="match status" value="1"/>
</dbReference>
<proteinExistence type="inferred from homology"/>
<keyword evidence="2" id="KW-0732">Signal</keyword>
<accession>A0A1I7M7I8</accession>
<sequence length="197" mass="20763">MVRKQSLILLGAAGAALLLLQRHAATSGDGSVTAGDDESNFIEDGYDTMTSLFNSLPASAAPYQANIEDAADTYGVPVAILAWLLWKESRYNPAIINGTKRSRVGAMGIAQFMPATAREELGSEAAALDPSIAIPGAARYLARLYKATGEWRGALAAYNWGIGNVQRKGLAAAPAETRDYYSTILSKAGMSEEGGFA</sequence>
<comment type="similarity">
    <text evidence="1">Belongs to the transglycosylase Slt family.</text>
</comment>
<evidence type="ECO:0000313" key="5">
    <source>
        <dbReference type="Proteomes" id="UP000199391"/>
    </source>
</evidence>
<dbReference type="Gene3D" id="1.10.530.10">
    <property type="match status" value="1"/>
</dbReference>
<evidence type="ECO:0000259" key="3">
    <source>
        <dbReference type="Pfam" id="PF01464"/>
    </source>
</evidence>
<feature type="signal peptide" evidence="2">
    <location>
        <begin position="1"/>
        <end position="24"/>
    </location>
</feature>
<evidence type="ECO:0000256" key="2">
    <source>
        <dbReference type="SAM" id="SignalP"/>
    </source>
</evidence>
<dbReference type="STRING" id="1035707.SAMN05216552_108017"/>
<dbReference type="PANTHER" id="PTHR37423">
    <property type="entry name" value="SOLUBLE LYTIC MUREIN TRANSGLYCOSYLASE-RELATED"/>
    <property type="match status" value="1"/>
</dbReference>
<evidence type="ECO:0000256" key="1">
    <source>
        <dbReference type="ARBA" id="ARBA00007734"/>
    </source>
</evidence>
<dbReference type="SUPFAM" id="SSF53955">
    <property type="entry name" value="Lysozyme-like"/>
    <property type="match status" value="1"/>
</dbReference>
<name>A0A1I7M7I8_9BURK</name>
<dbReference type="EMBL" id="FPBO01000080">
    <property type="protein sequence ID" value="SFV17901.1"/>
    <property type="molecule type" value="Genomic_DNA"/>
</dbReference>